<evidence type="ECO:0000313" key="2">
    <source>
        <dbReference type="EMBL" id="SOO24548.1"/>
    </source>
</evidence>
<gene>
    <name evidence="2" type="ORF">XFF6991_380032</name>
</gene>
<protein>
    <submittedName>
        <fullName evidence="2">Uncharacterized protein</fullName>
    </submittedName>
</protein>
<sequence>MPRVRGKKMVVSFEGVRTLQRKAQRMHPSLSRRRLARQTDCRTKRDQAWQAQHRLRRGLAAYWPK</sequence>
<evidence type="ECO:0000313" key="3">
    <source>
        <dbReference type="Proteomes" id="UP000234345"/>
    </source>
</evidence>
<name>A0A7Z7IZM6_XANCH</name>
<reference evidence="2 3" key="1">
    <citation type="submission" date="2017-10" db="EMBL/GenBank/DDBJ databases">
        <authorList>
            <person name="Regsiter A."/>
            <person name="William W."/>
        </authorList>
    </citation>
    <scope>NUCLEOTIDE SEQUENCE [LARGE SCALE GENOMIC DNA]</scope>
    <source>
        <strain evidence="2 3">CFBP6991</strain>
    </source>
</reference>
<accession>A0A7Z7IZM6</accession>
<feature type="compositionally biased region" description="Basic residues" evidence="1">
    <location>
        <begin position="22"/>
        <end position="36"/>
    </location>
</feature>
<dbReference type="Proteomes" id="UP000234345">
    <property type="component" value="Unassembled WGS sequence"/>
</dbReference>
<feature type="region of interest" description="Disordered" evidence="1">
    <location>
        <begin position="22"/>
        <end position="43"/>
    </location>
</feature>
<proteinExistence type="predicted"/>
<organism evidence="2 3">
    <name type="scientific">Xanthomonas campestris pv. phaseoli</name>
    <dbReference type="NCBI Taxonomy" id="317013"/>
    <lineage>
        <taxon>Bacteria</taxon>
        <taxon>Pseudomonadati</taxon>
        <taxon>Pseudomonadota</taxon>
        <taxon>Gammaproteobacteria</taxon>
        <taxon>Lysobacterales</taxon>
        <taxon>Lysobacteraceae</taxon>
        <taxon>Xanthomonas</taxon>
    </lineage>
</organism>
<dbReference type="AlphaFoldDB" id="A0A7Z7IZM6"/>
<dbReference type="EMBL" id="OCZC01000064">
    <property type="protein sequence ID" value="SOO24548.1"/>
    <property type="molecule type" value="Genomic_DNA"/>
</dbReference>
<comment type="caution">
    <text evidence="2">The sequence shown here is derived from an EMBL/GenBank/DDBJ whole genome shotgun (WGS) entry which is preliminary data.</text>
</comment>
<evidence type="ECO:0000256" key="1">
    <source>
        <dbReference type="SAM" id="MobiDB-lite"/>
    </source>
</evidence>